<evidence type="ECO:0008006" key="3">
    <source>
        <dbReference type="Google" id="ProtNLM"/>
    </source>
</evidence>
<evidence type="ECO:0000313" key="1">
    <source>
        <dbReference type="EMBL" id="QOY85339.1"/>
    </source>
</evidence>
<dbReference type="AlphaFoldDB" id="A0A7S7NKQ8"/>
<reference evidence="1 2" key="1">
    <citation type="submission" date="2020-10" db="EMBL/GenBank/DDBJ databases">
        <title>Complete genome sequence of Paludibaculum fermentans P105T, a facultatively anaerobic acidobacterium capable of dissimilatory Fe(III) reduction.</title>
        <authorList>
            <person name="Dedysh S.N."/>
            <person name="Beletsky A.V."/>
            <person name="Kulichevskaya I.S."/>
            <person name="Mardanov A.V."/>
            <person name="Ravin N.V."/>
        </authorList>
    </citation>
    <scope>NUCLEOTIDE SEQUENCE [LARGE SCALE GENOMIC DNA]</scope>
    <source>
        <strain evidence="1 2">P105</strain>
    </source>
</reference>
<keyword evidence="2" id="KW-1185">Reference proteome</keyword>
<accession>A0A7S7NKQ8</accession>
<dbReference type="Gene3D" id="3.40.50.1820">
    <property type="entry name" value="alpha/beta hydrolase"/>
    <property type="match status" value="1"/>
</dbReference>
<gene>
    <name evidence="1" type="ORF">IRI77_21185</name>
</gene>
<organism evidence="1 2">
    <name type="scientific">Paludibaculum fermentans</name>
    <dbReference type="NCBI Taxonomy" id="1473598"/>
    <lineage>
        <taxon>Bacteria</taxon>
        <taxon>Pseudomonadati</taxon>
        <taxon>Acidobacteriota</taxon>
        <taxon>Terriglobia</taxon>
        <taxon>Bryobacterales</taxon>
        <taxon>Bryobacteraceae</taxon>
        <taxon>Paludibaculum</taxon>
    </lineage>
</organism>
<dbReference type="InterPro" id="IPR029058">
    <property type="entry name" value="AB_hydrolase_fold"/>
</dbReference>
<protein>
    <recommendedName>
        <fullName evidence="3">Alpha/beta hydrolase</fullName>
    </recommendedName>
</protein>
<name>A0A7S7NKQ8_PALFE</name>
<evidence type="ECO:0000313" key="2">
    <source>
        <dbReference type="Proteomes" id="UP000593892"/>
    </source>
</evidence>
<dbReference type="SUPFAM" id="SSF53474">
    <property type="entry name" value="alpha/beta-Hydrolases"/>
    <property type="match status" value="1"/>
</dbReference>
<dbReference type="Proteomes" id="UP000593892">
    <property type="component" value="Chromosome"/>
</dbReference>
<dbReference type="KEGG" id="pfer:IRI77_21185"/>
<proteinExistence type="predicted"/>
<dbReference type="EMBL" id="CP063849">
    <property type="protein sequence ID" value="QOY85339.1"/>
    <property type="molecule type" value="Genomic_DNA"/>
</dbReference>
<dbReference type="RefSeq" id="WP_194447009.1">
    <property type="nucleotide sequence ID" value="NZ_CP063849.1"/>
</dbReference>
<sequence length="429" mass="44820">MAFPGNLSNFPFFPLQFNKDAQAVDAAEEQALSTWLQSQGPVELIVISHGWNNDELDALDLYKRMFTSFRSVLDRNLVPAMAGRTIAVAGVFWPSKKFAEEDAIPGGAASAEFLDPLADAFEGAEAAADPAILARLKELTVQGDLTIPERDEAIGLLRQLLAAVPVSNEEGSANVQAAAADGGAFSNEEFLQKLTGEAEAVAAGPNDGGAAGLFSNPLDDLVGAVRTGLNLFTFYTMRERAGLVGLTALNPLLARIAVHANARIHLMGHSFGARLVTAAAAAGGQFHPKSMTLLQAAFSHYGFSTLYDGHSNGAFQSILLNQRIEGPILITHTPNDHAVGWAYPIAARLKSIIASSIDGGPNDPYGGMGRNGAQKTPQATANTLLASGTAGYSFPASGGVLNLESTTFVNGHSGIANEAVAYAVLSAMA</sequence>